<keyword evidence="3" id="KW-1185">Reference proteome</keyword>
<reference evidence="2" key="1">
    <citation type="journal article" date="2014" name="Int. J. Syst. Evol. Microbiol.">
        <title>Complete genome sequence of Corynebacterium casei LMG S-19264T (=DSM 44701T), isolated from a smear-ripened cheese.</title>
        <authorList>
            <consortium name="US DOE Joint Genome Institute (JGI-PGF)"/>
            <person name="Walter F."/>
            <person name="Albersmeier A."/>
            <person name="Kalinowski J."/>
            <person name="Ruckert C."/>
        </authorList>
    </citation>
    <scope>NUCLEOTIDE SEQUENCE</scope>
    <source>
        <strain evidence="2">VKM Ac-2007</strain>
    </source>
</reference>
<accession>A0A9W6MAY9</accession>
<evidence type="ECO:0000256" key="1">
    <source>
        <dbReference type="SAM" id="MobiDB-lite"/>
    </source>
</evidence>
<protein>
    <submittedName>
        <fullName evidence="2">Uncharacterized protein</fullName>
    </submittedName>
</protein>
<evidence type="ECO:0000313" key="2">
    <source>
        <dbReference type="EMBL" id="GLK07571.1"/>
    </source>
</evidence>
<dbReference type="EMBL" id="BSEV01000001">
    <property type="protein sequence ID" value="GLK07571.1"/>
    <property type="molecule type" value="Genomic_DNA"/>
</dbReference>
<gene>
    <name evidence="2" type="ORF">GCM10017600_09760</name>
</gene>
<sequence length="158" mass="17286">MIGRSRAPGRHRAGQPVVPVVHRRLWDGPARAEADRLTRAWPAWLVLYSLGRRRFYAIAAWPTPEPSTVADDTAEGLEEQMREVETAFPPTVSTPFISLPSPSPERPTASPLQASPRVPPSPGRPGGTASSGRAWRRATAQAYAAAPQHSRHPYRRAA</sequence>
<proteinExistence type="predicted"/>
<dbReference type="Proteomes" id="UP001143474">
    <property type="component" value="Unassembled WGS sequence"/>
</dbReference>
<dbReference type="AlphaFoldDB" id="A0A9W6MAY9"/>
<evidence type="ECO:0000313" key="3">
    <source>
        <dbReference type="Proteomes" id="UP001143474"/>
    </source>
</evidence>
<organism evidence="2 3">
    <name type="scientific">Streptosporangium carneum</name>
    <dbReference type="NCBI Taxonomy" id="47481"/>
    <lineage>
        <taxon>Bacteria</taxon>
        <taxon>Bacillati</taxon>
        <taxon>Actinomycetota</taxon>
        <taxon>Actinomycetes</taxon>
        <taxon>Streptosporangiales</taxon>
        <taxon>Streptosporangiaceae</taxon>
        <taxon>Streptosporangium</taxon>
    </lineage>
</organism>
<name>A0A9W6MAY9_9ACTN</name>
<feature type="region of interest" description="Disordered" evidence="1">
    <location>
        <begin position="86"/>
        <end position="158"/>
    </location>
</feature>
<feature type="compositionally biased region" description="Basic residues" evidence="1">
    <location>
        <begin position="149"/>
        <end position="158"/>
    </location>
</feature>
<comment type="caution">
    <text evidence="2">The sequence shown here is derived from an EMBL/GenBank/DDBJ whole genome shotgun (WGS) entry which is preliminary data.</text>
</comment>
<reference evidence="2" key="2">
    <citation type="submission" date="2023-01" db="EMBL/GenBank/DDBJ databases">
        <authorList>
            <person name="Sun Q."/>
            <person name="Evtushenko L."/>
        </authorList>
    </citation>
    <scope>NUCLEOTIDE SEQUENCE</scope>
    <source>
        <strain evidence="2">VKM Ac-2007</strain>
    </source>
</reference>
<feature type="compositionally biased region" description="Low complexity" evidence="1">
    <location>
        <begin position="137"/>
        <end position="146"/>
    </location>
</feature>